<evidence type="ECO:0000313" key="7">
    <source>
        <dbReference type="EMBL" id="KGX91241.1"/>
    </source>
</evidence>
<evidence type="ECO:0000256" key="6">
    <source>
        <dbReference type="SAM" id="Phobius"/>
    </source>
</evidence>
<name>A0A0A5GDE4_9BACI</name>
<comment type="caution">
    <text evidence="7">The sequence shown here is derived from an EMBL/GenBank/DDBJ whole genome shotgun (WGS) entry which is preliminary data.</text>
</comment>
<comment type="subcellular location">
    <subcellularLocation>
        <location evidence="1">Membrane</location>
    </subcellularLocation>
</comment>
<keyword evidence="8" id="KW-1185">Reference proteome</keyword>
<feature type="transmembrane region" description="Helical" evidence="6">
    <location>
        <begin position="28"/>
        <end position="45"/>
    </location>
</feature>
<dbReference type="GO" id="GO:0016020">
    <property type="term" value="C:membrane"/>
    <property type="evidence" value="ECO:0007669"/>
    <property type="project" value="UniProtKB-SubCell"/>
</dbReference>
<dbReference type="EMBL" id="AVPF01000003">
    <property type="protein sequence ID" value="KGX91241.1"/>
    <property type="molecule type" value="Genomic_DNA"/>
</dbReference>
<keyword evidence="5 6" id="KW-0472">Membrane</keyword>
<evidence type="ECO:0000256" key="2">
    <source>
        <dbReference type="ARBA" id="ARBA00009530"/>
    </source>
</evidence>
<reference evidence="7 8" key="1">
    <citation type="submission" date="2013-08" db="EMBL/GenBank/DDBJ databases">
        <authorList>
            <person name="Huang J."/>
            <person name="Wang G."/>
        </authorList>
    </citation>
    <scope>NUCLEOTIDE SEQUENCE [LARGE SCALE GENOMIC DNA]</scope>
    <source>
        <strain evidence="7 8">BH030004</strain>
    </source>
</reference>
<evidence type="ECO:0000256" key="5">
    <source>
        <dbReference type="ARBA" id="ARBA00023136"/>
    </source>
</evidence>
<dbReference type="AlphaFoldDB" id="A0A0A5GDE4"/>
<organism evidence="7 8">
    <name type="scientific">Pontibacillus marinus BH030004 = DSM 16465</name>
    <dbReference type="NCBI Taxonomy" id="1385511"/>
    <lineage>
        <taxon>Bacteria</taxon>
        <taxon>Bacillati</taxon>
        <taxon>Bacillota</taxon>
        <taxon>Bacilli</taxon>
        <taxon>Bacillales</taxon>
        <taxon>Bacillaceae</taxon>
        <taxon>Pontibacillus</taxon>
    </lineage>
</organism>
<evidence type="ECO:0000256" key="1">
    <source>
        <dbReference type="ARBA" id="ARBA00004370"/>
    </source>
</evidence>
<evidence type="ECO:0000256" key="3">
    <source>
        <dbReference type="ARBA" id="ARBA00022692"/>
    </source>
</evidence>
<gene>
    <name evidence="7" type="ORF">N783_11205</name>
</gene>
<protein>
    <submittedName>
        <fullName evidence="7">Proteolipid membrane potential modulator</fullName>
    </submittedName>
</protein>
<dbReference type="RefSeq" id="WP_027445373.1">
    <property type="nucleotide sequence ID" value="NZ_AULJ01000008.1"/>
</dbReference>
<proteinExistence type="inferred from homology"/>
<dbReference type="Pfam" id="PF01679">
    <property type="entry name" value="Pmp3"/>
    <property type="match status" value="1"/>
</dbReference>
<dbReference type="Proteomes" id="UP000030403">
    <property type="component" value="Unassembled WGS sequence"/>
</dbReference>
<evidence type="ECO:0000256" key="4">
    <source>
        <dbReference type="ARBA" id="ARBA00022989"/>
    </source>
</evidence>
<keyword evidence="4 6" id="KW-1133">Transmembrane helix</keyword>
<evidence type="ECO:0000313" key="8">
    <source>
        <dbReference type="Proteomes" id="UP000030403"/>
    </source>
</evidence>
<dbReference type="InterPro" id="IPR000612">
    <property type="entry name" value="PMP3"/>
</dbReference>
<comment type="similarity">
    <text evidence="2">Belongs to the UPF0057 (PMP3) family.</text>
</comment>
<keyword evidence="3 6" id="KW-0812">Transmembrane</keyword>
<accession>A0A0A5GDE4</accession>
<sequence>MVYVLAVLFPPAAIMVVGEPKKALLNLVLWLFFIIPAIIHAFFVIDDSREEEYLKKHEENLT</sequence>